<comment type="pathway">
    <text evidence="2">Porphyrin-containing compound metabolism.</text>
</comment>
<comment type="caution">
    <text evidence="10">The sequence shown here is derived from an EMBL/GenBank/DDBJ whole genome shotgun (WGS) entry which is preliminary data.</text>
</comment>
<evidence type="ECO:0000259" key="9">
    <source>
        <dbReference type="Pfam" id="PF22451"/>
    </source>
</evidence>
<feature type="domain" description="Siroheme decarboxylase NirL-like HTH" evidence="9">
    <location>
        <begin position="19"/>
        <end position="58"/>
    </location>
</feature>
<comment type="function">
    <text evidence="6">Involved in heme d1 biosynthesis. Catalyzes the decarboxylation of siroheme into didecarboxysiroheme.</text>
</comment>
<evidence type="ECO:0000256" key="2">
    <source>
        <dbReference type="ARBA" id="ARBA00023444"/>
    </source>
</evidence>
<dbReference type="PANTHER" id="PTHR43413:SF1">
    <property type="entry name" value="SIROHEME DECARBOXYLASE NIRL SUBUNIT"/>
    <property type="match status" value="1"/>
</dbReference>
<evidence type="ECO:0000256" key="6">
    <source>
        <dbReference type="ARBA" id="ARBA00045291"/>
    </source>
</evidence>
<keyword evidence="11" id="KW-1185">Reference proteome</keyword>
<proteinExistence type="inferred from homology"/>
<accession>A0A7X3KRK5</accession>
<dbReference type="Pfam" id="PF17805">
    <property type="entry name" value="AsnC_trans_reg2"/>
    <property type="match status" value="1"/>
</dbReference>
<evidence type="ECO:0000256" key="7">
    <source>
        <dbReference type="ARBA" id="ARBA00048470"/>
    </source>
</evidence>
<evidence type="ECO:0000256" key="5">
    <source>
        <dbReference type="ARBA" id="ARBA00023471"/>
    </source>
</evidence>
<dbReference type="InterPro" id="IPR053953">
    <property type="entry name" value="NirdL-like_HTH"/>
</dbReference>
<feature type="domain" description="Siroheme decarboxylase AsnC-like ligand binding" evidence="8">
    <location>
        <begin position="70"/>
        <end position="156"/>
    </location>
</feature>
<comment type="catalytic activity">
    <reaction evidence="7">
        <text>siroheme + 2 H(+) = 12,18-didecarboxysiroheme + 2 CO2</text>
        <dbReference type="Rhea" id="RHEA:19093"/>
        <dbReference type="ChEBI" id="CHEBI:15378"/>
        <dbReference type="ChEBI" id="CHEBI:16526"/>
        <dbReference type="ChEBI" id="CHEBI:60052"/>
        <dbReference type="ChEBI" id="CHEBI:140497"/>
        <dbReference type="EC" id="4.1.1.111"/>
    </reaction>
</comment>
<dbReference type="Gene3D" id="3.30.70.3460">
    <property type="match status" value="1"/>
</dbReference>
<evidence type="ECO:0000313" key="11">
    <source>
        <dbReference type="Proteomes" id="UP000437638"/>
    </source>
</evidence>
<dbReference type="InterPro" id="IPR050684">
    <property type="entry name" value="HTH-Siroheme_Decarb"/>
</dbReference>
<dbReference type="EC" id="4.1.1.111" evidence="5"/>
<evidence type="ECO:0000256" key="1">
    <source>
        <dbReference type="ARBA" id="ARBA00023239"/>
    </source>
</evidence>
<sequence length="171" mass="19653">MERVCQAHESDAHRHLRALLEQGLPLTPRPWQALAEQCGLEEAEVMACVDRWQDEKLIKRLGLVVRHRCLGIRANAMVVWNVPDEQVARVGQALAQESVVTLCYRRPRRLPDWPFNLFCMIHGIQREQVLAQLELLVHHHGLAEIDHQVLFSHHAYRQCGGRYAQGGSYAQ</sequence>
<keyword evidence="1" id="KW-0456">Lyase</keyword>
<comment type="similarity">
    <text evidence="3">Belongs to the Ahb/Nir family.</text>
</comment>
<evidence type="ECO:0000256" key="4">
    <source>
        <dbReference type="ARBA" id="ARBA00023465"/>
    </source>
</evidence>
<dbReference type="GO" id="GO:0016829">
    <property type="term" value="F:lyase activity"/>
    <property type="evidence" value="ECO:0007669"/>
    <property type="project" value="UniProtKB-KW"/>
</dbReference>
<dbReference type="PANTHER" id="PTHR43413">
    <property type="entry name" value="TRANSCRIPTIONAL REGULATOR, ASNC FAMILY"/>
    <property type="match status" value="1"/>
</dbReference>
<dbReference type="EMBL" id="WTKP01000008">
    <property type="protein sequence ID" value="MWJ28963.1"/>
    <property type="molecule type" value="Genomic_DNA"/>
</dbReference>
<protein>
    <recommendedName>
        <fullName evidence="5">siroheme decarboxylase</fullName>
        <ecNumber evidence="5">4.1.1.111</ecNumber>
    </recommendedName>
</protein>
<dbReference type="Pfam" id="PF22451">
    <property type="entry name" value="NirdL-like_HTH"/>
    <property type="match status" value="1"/>
</dbReference>
<gene>
    <name evidence="10" type="ORF">GPM19_12275</name>
</gene>
<dbReference type="Proteomes" id="UP000437638">
    <property type="component" value="Unassembled WGS sequence"/>
</dbReference>
<evidence type="ECO:0000256" key="3">
    <source>
        <dbReference type="ARBA" id="ARBA00023457"/>
    </source>
</evidence>
<name>A0A7X3KRK5_9GAMM</name>
<dbReference type="InterPro" id="IPR040523">
    <property type="entry name" value="AsnC_trans_reg2"/>
</dbReference>
<evidence type="ECO:0000259" key="8">
    <source>
        <dbReference type="Pfam" id="PF17805"/>
    </source>
</evidence>
<dbReference type="AlphaFoldDB" id="A0A7X3KRK5"/>
<comment type="subunit">
    <text evidence="4">Probably forms a complex composed of NirD, NirL, NirG and NirH. All proteins are required for the total conversion of siroheme to didecarboxysiroheme.</text>
</comment>
<organism evidence="10 11">
    <name type="scientific">Vreelandella zhuhanensis</name>
    <dbReference type="NCBI Taxonomy" id="2684210"/>
    <lineage>
        <taxon>Bacteria</taxon>
        <taxon>Pseudomonadati</taxon>
        <taxon>Pseudomonadota</taxon>
        <taxon>Gammaproteobacteria</taxon>
        <taxon>Oceanospirillales</taxon>
        <taxon>Halomonadaceae</taxon>
        <taxon>Vreelandella</taxon>
    </lineage>
</organism>
<reference evidence="10 11" key="1">
    <citation type="submission" date="2019-12" db="EMBL/GenBank/DDBJ databases">
        <title>Halomonas rutogse sp. nov. isolated from two lakes on Tibetan Plateau.</title>
        <authorList>
            <person name="Gao P."/>
        </authorList>
    </citation>
    <scope>NUCLEOTIDE SEQUENCE [LARGE SCALE GENOMIC DNA]</scope>
    <source>
        <strain evidence="10 11">ZH2S</strain>
    </source>
</reference>
<evidence type="ECO:0000313" key="10">
    <source>
        <dbReference type="EMBL" id="MWJ28963.1"/>
    </source>
</evidence>